<evidence type="ECO:0000256" key="1">
    <source>
        <dbReference type="SAM" id="Phobius"/>
    </source>
</evidence>
<evidence type="ECO:0000313" key="3">
    <source>
        <dbReference type="Proteomes" id="UP000004870"/>
    </source>
</evidence>
<sequence>MGARSYDTRNFFGFQMRTAVICTRCCIAESYLFVLILQVNDG</sequence>
<organism evidence="2 3">
    <name type="scientific">Cardiobacterium hominis (strain ATCC 15826 / DSM 8339 / NCTC 10426 / 6573)</name>
    <dbReference type="NCBI Taxonomy" id="638300"/>
    <lineage>
        <taxon>Bacteria</taxon>
        <taxon>Pseudomonadati</taxon>
        <taxon>Pseudomonadota</taxon>
        <taxon>Gammaproteobacteria</taxon>
        <taxon>Cardiobacteriales</taxon>
        <taxon>Cardiobacteriaceae</taxon>
        <taxon>Cardiobacterium</taxon>
    </lineage>
</organism>
<dbReference type="AlphaFoldDB" id="C8NBR3"/>
<comment type="caution">
    <text evidence="2">The sequence shown here is derived from an EMBL/GenBank/DDBJ whole genome shotgun (WGS) entry which is preliminary data.</text>
</comment>
<keyword evidence="3" id="KW-1185">Reference proteome</keyword>
<accession>C8NBR3</accession>
<reference evidence="2 3" key="1">
    <citation type="submission" date="2009-08" db="EMBL/GenBank/DDBJ databases">
        <authorList>
            <person name="Qin X."/>
            <person name="Bachman B."/>
            <person name="Battles P."/>
            <person name="Bell A."/>
            <person name="Bess C."/>
            <person name="Bickham C."/>
            <person name="Chaboub L."/>
            <person name="Chen D."/>
            <person name="Coyle M."/>
            <person name="Deiros D.R."/>
            <person name="Dinh H."/>
            <person name="Forbes L."/>
            <person name="Fowler G."/>
            <person name="Francisco L."/>
            <person name="Fu Q."/>
            <person name="Gubbala S."/>
            <person name="Hale W."/>
            <person name="Han Y."/>
            <person name="Hemphill L."/>
            <person name="Highlander S.K."/>
            <person name="Hirani K."/>
            <person name="Hogues M."/>
            <person name="Jackson L."/>
            <person name="Jakkamsetti A."/>
            <person name="Javaid M."/>
            <person name="Jiang H."/>
            <person name="Korchina V."/>
            <person name="Kovar C."/>
            <person name="Lara F."/>
            <person name="Lee S."/>
            <person name="Mata R."/>
            <person name="Mathew T."/>
            <person name="Moen C."/>
            <person name="Morales K."/>
            <person name="Munidasa M."/>
            <person name="Nazareth L."/>
            <person name="Ngo R."/>
            <person name="Nguyen L."/>
            <person name="Okwuonu G."/>
            <person name="Ongeri F."/>
            <person name="Patil S."/>
            <person name="Petrosino J."/>
            <person name="Pham C."/>
            <person name="Pham P."/>
            <person name="Pu L.-L."/>
            <person name="Puazo M."/>
            <person name="Raj R."/>
            <person name="Reid J."/>
            <person name="Rouhana J."/>
            <person name="Saada N."/>
            <person name="Shang Y."/>
            <person name="Simmons D."/>
            <person name="Thornton R."/>
            <person name="Warren J."/>
            <person name="Weissenberger G."/>
            <person name="Zhang J."/>
            <person name="Zhang L."/>
            <person name="Zhou C."/>
            <person name="Zhu D."/>
            <person name="Muzny D."/>
            <person name="Worley K."/>
            <person name="Gibbs R."/>
        </authorList>
    </citation>
    <scope>NUCLEOTIDE SEQUENCE [LARGE SCALE GENOMIC DNA]</scope>
    <source>
        <strain evidence="3">ATCC 15826 / DSM 8339 / NCTC 10426 / 6573</strain>
    </source>
</reference>
<evidence type="ECO:0000313" key="2">
    <source>
        <dbReference type="EMBL" id="EEV87998.1"/>
    </source>
</evidence>
<dbReference type="HOGENOM" id="CLU_3248954_0_0_6"/>
<keyword evidence="1" id="KW-0472">Membrane</keyword>
<proteinExistence type="predicted"/>
<keyword evidence="1" id="KW-0812">Transmembrane</keyword>
<dbReference type="EMBL" id="ACKY01000105">
    <property type="protein sequence ID" value="EEV87998.1"/>
    <property type="molecule type" value="Genomic_DNA"/>
</dbReference>
<feature type="transmembrane region" description="Helical" evidence="1">
    <location>
        <begin position="21"/>
        <end position="39"/>
    </location>
</feature>
<gene>
    <name evidence="2" type="ORF">HMPREF0198_1941</name>
</gene>
<name>C8NBR3_CARH6</name>
<protein>
    <submittedName>
        <fullName evidence="2">Uncharacterized protein</fullName>
    </submittedName>
</protein>
<dbReference type="Proteomes" id="UP000004870">
    <property type="component" value="Unassembled WGS sequence"/>
</dbReference>
<keyword evidence="1" id="KW-1133">Transmembrane helix</keyword>